<protein>
    <submittedName>
        <fullName evidence="1">Uncharacterized protein</fullName>
    </submittedName>
</protein>
<accession>A0A436ZYE7</accession>
<proteinExistence type="predicted"/>
<dbReference type="VEuPathDB" id="FungiDB:DFL_005785"/>
<sequence>MFPNRMSAILSTPPQFWPPNPSGTRESYLGSPCALYKSLWGKFVALKGETASYSLVRFGALAEEVGDN</sequence>
<dbReference type="AlphaFoldDB" id="A0A436ZYE7"/>
<organism evidence="1 2">
    <name type="scientific">Arthrobotrys flagrans</name>
    <name type="common">Nematode-trapping fungus</name>
    <name type="synonym">Trichothecium flagrans</name>
    <dbReference type="NCBI Taxonomy" id="97331"/>
    <lineage>
        <taxon>Eukaryota</taxon>
        <taxon>Fungi</taxon>
        <taxon>Dikarya</taxon>
        <taxon>Ascomycota</taxon>
        <taxon>Pezizomycotina</taxon>
        <taxon>Orbiliomycetes</taxon>
        <taxon>Orbiliales</taxon>
        <taxon>Orbiliaceae</taxon>
        <taxon>Arthrobotrys</taxon>
    </lineage>
</organism>
<comment type="caution">
    <text evidence="1">The sequence shown here is derived from an EMBL/GenBank/DDBJ whole genome shotgun (WGS) entry which is preliminary data.</text>
</comment>
<dbReference type="RefSeq" id="XP_067489562.1">
    <property type="nucleotide sequence ID" value="XM_067635096.1"/>
</dbReference>
<gene>
    <name evidence="1" type="ORF">DFL_005785</name>
</gene>
<dbReference type="Proteomes" id="UP000283090">
    <property type="component" value="Unassembled WGS sequence"/>
</dbReference>
<dbReference type="EMBL" id="SAEB01000007">
    <property type="protein sequence ID" value="RVD84018.1"/>
    <property type="molecule type" value="Genomic_DNA"/>
</dbReference>
<evidence type="ECO:0000313" key="1">
    <source>
        <dbReference type="EMBL" id="RVD84018.1"/>
    </source>
</evidence>
<evidence type="ECO:0000313" key="2">
    <source>
        <dbReference type="Proteomes" id="UP000283090"/>
    </source>
</evidence>
<keyword evidence="2" id="KW-1185">Reference proteome</keyword>
<dbReference type="GeneID" id="93588096"/>
<reference evidence="1 2" key="1">
    <citation type="submission" date="2019-01" db="EMBL/GenBank/DDBJ databases">
        <title>Intercellular communication is required for trap formation in the nematode-trapping fungus Duddingtonia flagrans.</title>
        <authorList>
            <person name="Youssar L."/>
            <person name="Wernet V."/>
            <person name="Hensel N."/>
            <person name="Hildebrandt H.-G."/>
            <person name="Fischer R."/>
        </authorList>
    </citation>
    <scope>NUCLEOTIDE SEQUENCE [LARGE SCALE GENOMIC DNA]</scope>
    <source>
        <strain evidence="1 2">CBS H-5679</strain>
    </source>
</reference>
<name>A0A436ZYE7_ARTFL</name>